<evidence type="ECO:0000256" key="2">
    <source>
        <dbReference type="ARBA" id="ARBA00025483"/>
    </source>
</evidence>
<dbReference type="InterPro" id="IPR012337">
    <property type="entry name" value="RNaseH-like_sf"/>
</dbReference>
<dbReference type="InterPro" id="IPR051257">
    <property type="entry name" value="Diverse_CBS-Domain"/>
</dbReference>
<evidence type="ECO:0000256" key="4">
    <source>
        <dbReference type="PROSITE-ProRule" id="PRU00703"/>
    </source>
</evidence>
<dbReference type="GO" id="GO:0003676">
    <property type="term" value="F:nucleic acid binding"/>
    <property type="evidence" value="ECO:0007669"/>
    <property type="project" value="InterPro"/>
</dbReference>
<reference evidence="6" key="1">
    <citation type="submission" date="2022-06" db="EMBL/GenBank/DDBJ databases">
        <title>Isolation and Genomics of Futiania mangrovii gen. nov., sp. nov., a Rare and Metabolically-versatile member in the Class Alphaproteobacteria.</title>
        <authorList>
            <person name="Liu L."/>
            <person name="Huang W.-C."/>
            <person name="Pan J."/>
            <person name="Li J."/>
            <person name="Huang Y."/>
            <person name="Du H."/>
            <person name="Liu Y."/>
            <person name="Li M."/>
        </authorList>
    </citation>
    <scope>NUCLEOTIDE SEQUENCE</scope>
    <source>
        <strain evidence="6">FT118</strain>
    </source>
</reference>
<dbReference type="GO" id="GO:0006259">
    <property type="term" value="P:DNA metabolic process"/>
    <property type="evidence" value="ECO:0007669"/>
    <property type="project" value="UniProtKB-ARBA"/>
</dbReference>
<dbReference type="Gene3D" id="3.10.580.10">
    <property type="entry name" value="CBS-domain"/>
    <property type="match status" value="1"/>
</dbReference>
<evidence type="ECO:0000256" key="3">
    <source>
        <dbReference type="ARBA" id="ARBA00026073"/>
    </source>
</evidence>
<gene>
    <name evidence="6" type="ORF">NJQ99_11930</name>
</gene>
<dbReference type="PANTHER" id="PTHR43080">
    <property type="entry name" value="CBS DOMAIN-CONTAINING PROTEIN CBSX3, MITOCHONDRIAL"/>
    <property type="match status" value="1"/>
</dbReference>
<dbReference type="Pfam" id="PF03445">
    <property type="entry name" value="DUF294"/>
    <property type="match status" value="1"/>
</dbReference>
<dbReference type="PROSITE" id="PS51371">
    <property type="entry name" value="CBS"/>
    <property type="match status" value="2"/>
</dbReference>
<organism evidence="6 7">
    <name type="scientific">Futiania mangrovi</name>
    <dbReference type="NCBI Taxonomy" id="2959716"/>
    <lineage>
        <taxon>Bacteria</taxon>
        <taxon>Pseudomonadati</taxon>
        <taxon>Pseudomonadota</taxon>
        <taxon>Alphaproteobacteria</taxon>
        <taxon>Futianiales</taxon>
        <taxon>Futianiaceae</taxon>
        <taxon>Futiania</taxon>
    </lineage>
</organism>
<dbReference type="Pfam" id="PF10335">
    <property type="entry name" value="DUF294_C"/>
    <property type="match status" value="1"/>
</dbReference>
<name>A0A9J6PAK9_9PROT</name>
<dbReference type="Gene3D" id="3.30.420.10">
    <property type="entry name" value="Ribonuclease H-like superfamily/Ribonuclease H"/>
    <property type="match status" value="1"/>
</dbReference>
<dbReference type="InterPro" id="IPR013520">
    <property type="entry name" value="Ribonucl_H"/>
</dbReference>
<keyword evidence="1 4" id="KW-0129">CBS domain</keyword>
<accession>A0A9J6PAK9</accession>
<keyword evidence="7" id="KW-1185">Reference proteome</keyword>
<dbReference type="FunFam" id="3.30.420.10:FF:000045">
    <property type="entry name" value="3'-5' exonuclease DinG"/>
    <property type="match status" value="1"/>
</dbReference>
<dbReference type="Pfam" id="PF00571">
    <property type="entry name" value="CBS"/>
    <property type="match status" value="2"/>
</dbReference>
<evidence type="ECO:0000313" key="7">
    <source>
        <dbReference type="Proteomes" id="UP001055804"/>
    </source>
</evidence>
<dbReference type="SUPFAM" id="SSF53098">
    <property type="entry name" value="Ribonuclease H-like"/>
    <property type="match status" value="1"/>
</dbReference>
<evidence type="ECO:0000259" key="5">
    <source>
        <dbReference type="PROSITE" id="PS51371"/>
    </source>
</evidence>
<dbReference type="CDD" id="cd05401">
    <property type="entry name" value="NT_GlnE_GlnD_like"/>
    <property type="match status" value="1"/>
</dbReference>
<dbReference type="PANTHER" id="PTHR43080:SF2">
    <property type="entry name" value="CBS DOMAIN-CONTAINING PROTEIN"/>
    <property type="match status" value="1"/>
</dbReference>
<dbReference type="SMART" id="SM00479">
    <property type="entry name" value="EXOIII"/>
    <property type="match status" value="1"/>
</dbReference>
<dbReference type="CDD" id="cd06127">
    <property type="entry name" value="DEDDh"/>
    <property type="match status" value="1"/>
</dbReference>
<evidence type="ECO:0000313" key="6">
    <source>
        <dbReference type="EMBL" id="MCP1337124.1"/>
    </source>
</evidence>
<dbReference type="RefSeq" id="WP_269333057.1">
    <property type="nucleotide sequence ID" value="NZ_JAMZFT010000002.1"/>
</dbReference>
<dbReference type="Pfam" id="PF00929">
    <property type="entry name" value="RNase_T"/>
    <property type="match status" value="1"/>
</dbReference>
<feature type="domain" description="CBS" evidence="5">
    <location>
        <begin position="245"/>
        <end position="302"/>
    </location>
</feature>
<dbReference type="SUPFAM" id="SSF54631">
    <property type="entry name" value="CBS-domain pair"/>
    <property type="match status" value="1"/>
</dbReference>
<dbReference type="InterPro" id="IPR000644">
    <property type="entry name" value="CBS_dom"/>
</dbReference>
<dbReference type="InterPro" id="IPR036397">
    <property type="entry name" value="RNaseH_sf"/>
</dbReference>
<dbReference type="EMBL" id="JAMZFT010000002">
    <property type="protein sequence ID" value="MCP1337124.1"/>
    <property type="molecule type" value="Genomic_DNA"/>
</dbReference>
<dbReference type="SMART" id="SM00116">
    <property type="entry name" value="CBS"/>
    <property type="match status" value="2"/>
</dbReference>
<comment type="function">
    <text evidence="2">DNA polymerase III is a complex, multichain enzyme responsible for most of the replicative synthesis in bacteria. The epsilon subunit contain the editing function and is a proofreading 3'-5' exonuclease.</text>
</comment>
<sequence>MRASSAAPLIALDVVVMDTETTGLDVRQDRIVQIGALRMRGADILDGHALELLLDPGVPIPQIATRIHGLADADVAGKPGFASAVRDLRDFIGDSVVVGHSIQFDLAILRHEARRHGIQWEEPRALDIALMAAGLDRELVDTSLDSLALAHGVAISGRHTALGDATATARVYAAMLPPLMAQGVRTLGEAEAVSRRAGDLIARQEHAGWYDRPGERPSLAQSALEAGGQRAIDSFLYRQRLGDVMTHPVLTVAADARLHDAAALMHDKGVGCLFVHAGDETGIVTERDVLRLFALEGGAAASVPVGEVMSAPVIAAPADTFLYRALGLMARRNLRYMGVTDAGGRVTGLFTLRTLLRERALATLTVGDEIAVAGTAGELARVQAALPDLAGGLLADGLEARAVAAVIAAEGRAMTARAAEIAEAELVAEGAGPAPADYALLVLGSGGRGESLLAPDQDNALVVADSYAGDLDAPGDWFTRFAVRFTEILDQAGIPLCKGGVMARNRPWRRRLSEWRTQLEAWSHKPEPQALLNVDIFYDFAPAHVSAHGAALAEALRMSATETARASPGMLRTMGELAGSHAAPLGFFGRIRKDDAGRVDLKSGALLPITAGARVIAMRHGITALSTPERFLQAARASGRSETDAAMMAEAHGLILRLVLTQQIADIAAGIRPGNRVDVAALGRLDRDHLREALGRIDTIREMLRDMLAGI</sequence>
<proteinExistence type="predicted"/>
<dbReference type="GO" id="GO:0008773">
    <property type="term" value="F:[protein-PII] uridylyltransferase activity"/>
    <property type="evidence" value="ECO:0007669"/>
    <property type="project" value="InterPro"/>
</dbReference>
<dbReference type="GO" id="GO:0004527">
    <property type="term" value="F:exonuclease activity"/>
    <property type="evidence" value="ECO:0007669"/>
    <property type="project" value="UniProtKB-ARBA"/>
</dbReference>
<dbReference type="InterPro" id="IPR018821">
    <property type="entry name" value="DUF294_put_nucleoTrafse_sb-bd"/>
</dbReference>
<dbReference type="AlphaFoldDB" id="A0A9J6PAK9"/>
<protein>
    <submittedName>
        <fullName evidence="6">DUF294 nucleotidyltransferase-like domain-containing protein</fullName>
    </submittedName>
</protein>
<comment type="caution">
    <text evidence="6">The sequence shown here is derived from an EMBL/GenBank/DDBJ whole genome shotgun (WGS) entry which is preliminary data.</text>
</comment>
<dbReference type="InterPro" id="IPR005105">
    <property type="entry name" value="GlnD_Uridyltrans_N"/>
</dbReference>
<dbReference type="Proteomes" id="UP001055804">
    <property type="component" value="Unassembled WGS sequence"/>
</dbReference>
<feature type="domain" description="CBS" evidence="5">
    <location>
        <begin position="309"/>
        <end position="366"/>
    </location>
</feature>
<comment type="subunit">
    <text evidence="3">DNA polymerase III contains a core (composed of alpha, epsilon and theta chains) that associates with a tau subunit. This core dimerizes to form the POLIII' complex. PolIII' associates with the gamma complex (composed of gamma, delta, delta', psi and chi chains) and with the beta chain to form the complete DNA polymerase III complex.</text>
</comment>
<dbReference type="InterPro" id="IPR046342">
    <property type="entry name" value="CBS_dom_sf"/>
</dbReference>
<evidence type="ECO:0000256" key="1">
    <source>
        <dbReference type="ARBA" id="ARBA00023122"/>
    </source>
</evidence>